<dbReference type="PANTHER" id="PTHR30388:SF4">
    <property type="entry name" value="MOLYBDENUM COFACTOR INSERTION CHAPERONE PAOD"/>
    <property type="match status" value="1"/>
</dbReference>
<dbReference type="InterPro" id="IPR027051">
    <property type="entry name" value="XdhC_Rossmann_dom"/>
</dbReference>
<evidence type="ECO:0000259" key="1">
    <source>
        <dbReference type="Pfam" id="PF13478"/>
    </source>
</evidence>
<dbReference type="Gene3D" id="3.40.50.720">
    <property type="entry name" value="NAD(P)-binding Rossmann-like Domain"/>
    <property type="match status" value="1"/>
</dbReference>
<organism evidence="2 3">
    <name type="scientific">Tahibacter amnicola</name>
    <dbReference type="NCBI Taxonomy" id="2976241"/>
    <lineage>
        <taxon>Bacteria</taxon>
        <taxon>Pseudomonadati</taxon>
        <taxon>Pseudomonadota</taxon>
        <taxon>Gammaproteobacteria</taxon>
        <taxon>Lysobacterales</taxon>
        <taxon>Rhodanobacteraceae</taxon>
        <taxon>Tahibacter</taxon>
    </lineage>
</organism>
<gene>
    <name evidence="2" type="ORF">N4264_03180</name>
</gene>
<keyword evidence="3" id="KW-1185">Reference proteome</keyword>
<dbReference type="RefSeq" id="WP_261695628.1">
    <property type="nucleotide sequence ID" value="NZ_CP104694.1"/>
</dbReference>
<dbReference type="Proteomes" id="UP001064632">
    <property type="component" value="Chromosome"/>
</dbReference>
<protein>
    <submittedName>
        <fullName evidence="2">XdhC family protein</fullName>
    </submittedName>
</protein>
<name>A0ABY6BFL7_9GAMM</name>
<evidence type="ECO:0000313" key="2">
    <source>
        <dbReference type="EMBL" id="UXI68669.1"/>
    </source>
</evidence>
<dbReference type="Pfam" id="PF13478">
    <property type="entry name" value="XdhC_C"/>
    <property type="match status" value="1"/>
</dbReference>
<feature type="domain" description="XdhC Rossmann" evidence="1">
    <location>
        <begin position="1"/>
        <end position="49"/>
    </location>
</feature>
<reference evidence="2" key="1">
    <citation type="submission" date="2022-09" db="EMBL/GenBank/DDBJ databases">
        <title>Tahibacter sp. nov., isolated from a fresh water.</title>
        <authorList>
            <person name="Baek J.H."/>
            <person name="Lee J.K."/>
            <person name="Kim J.M."/>
            <person name="Jeon C.O."/>
        </authorList>
    </citation>
    <scope>NUCLEOTIDE SEQUENCE</scope>
    <source>
        <strain evidence="2">W38</strain>
    </source>
</reference>
<dbReference type="PANTHER" id="PTHR30388">
    <property type="entry name" value="ALDEHYDE OXIDOREDUCTASE MOLYBDENUM COFACTOR ASSEMBLY PROTEIN"/>
    <property type="match status" value="1"/>
</dbReference>
<sequence>MMGSRKRVGAVLEALGERAAAFAQLHAPVGLPIQAQTPHEIAVSILAQLVAERRRKETDT</sequence>
<dbReference type="EMBL" id="CP104694">
    <property type="protein sequence ID" value="UXI68669.1"/>
    <property type="molecule type" value="Genomic_DNA"/>
</dbReference>
<evidence type="ECO:0000313" key="3">
    <source>
        <dbReference type="Proteomes" id="UP001064632"/>
    </source>
</evidence>
<dbReference type="InterPro" id="IPR052698">
    <property type="entry name" value="MoCofactor_Util/Proc"/>
</dbReference>
<proteinExistence type="predicted"/>
<accession>A0ABY6BFL7</accession>